<evidence type="ECO:0000313" key="3">
    <source>
        <dbReference type="EMBL" id="MBO8448908.1"/>
    </source>
</evidence>
<dbReference type="GO" id="GO:0009166">
    <property type="term" value="P:nucleotide catabolic process"/>
    <property type="evidence" value="ECO:0007669"/>
    <property type="project" value="InterPro"/>
</dbReference>
<name>A0A9D9HG31_9BACT</name>
<feature type="signal peptide" evidence="1">
    <location>
        <begin position="1"/>
        <end position="20"/>
    </location>
</feature>
<dbReference type="Pfam" id="PF02872">
    <property type="entry name" value="5_nucleotid_C"/>
    <property type="match status" value="1"/>
</dbReference>
<feature type="chain" id="PRO_5038409022" evidence="1">
    <location>
        <begin position="21"/>
        <end position="281"/>
    </location>
</feature>
<dbReference type="SUPFAM" id="SSF55816">
    <property type="entry name" value="5'-nucleotidase (syn. UDP-sugar hydrolase), C-terminal domain"/>
    <property type="match status" value="1"/>
</dbReference>
<proteinExistence type="predicted"/>
<reference evidence="3" key="1">
    <citation type="submission" date="2020-10" db="EMBL/GenBank/DDBJ databases">
        <authorList>
            <person name="Gilroy R."/>
        </authorList>
    </citation>
    <scope>NUCLEOTIDE SEQUENCE</scope>
    <source>
        <strain evidence="3">20514</strain>
    </source>
</reference>
<evidence type="ECO:0000256" key="1">
    <source>
        <dbReference type="SAM" id="SignalP"/>
    </source>
</evidence>
<evidence type="ECO:0000313" key="4">
    <source>
        <dbReference type="Proteomes" id="UP000810252"/>
    </source>
</evidence>
<evidence type="ECO:0000259" key="2">
    <source>
        <dbReference type="Pfam" id="PF02872"/>
    </source>
</evidence>
<reference evidence="3" key="2">
    <citation type="journal article" date="2021" name="PeerJ">
        <title>Extensive microbial diversity within the chicken gut microbiome revealed by metagenomics and culture.</title>
        <authorList>
            <person name="Gilroy R."/>
            <person name="Ravi A."/>
            <person name="Getino M."/>
            <person name="Pursley I."/>
            <person name="Horton D.L."/>
            <person name="Alikhan N.F."/>
            <person name="Baker D."/>
            <person name="Gharbi K."/>
            <person name="Hall N."/>
            <person name="Watson M."/>
            <person name="Adriaenssens E.M."/>
            <person name="Foster-Nyarko E."/>
            <person name="Jarju S."/>
            <person name="Secka A."/>
            <person name="Antonio M."/>
            <person name="Oren A."/>
            <person name="Chaudhuri R.R."/>
            <person name="La Ragione R."/>
            <person name="Hildebrand F."/>
            <person name="Pallen M.J."/>
        </authorList>
    </citation>
    <scope>NUCLEOTIDE SEQUENCE</scope>
    <source>
        <strain evidence="3">20514</strain>
    </source>
</reference>
<dbReference type="PRINTS" id="PR01607">
    <property type="entry name" value="APYRASEFAMLY"/>
</dbReference>
<dbReference type="InterPro" id="IPR036907">
    <property type="entry name" value="5'-Nucleotdase_C_sf"/>
</dbReference>
<organism evidence="3 4">
    <name type="scientific">Candidatus Cryptobacteroides merdigallinarum</name>
    <dbReference type="NCBI Taxonomy" id="2840770"/>
    <lineage>
        <taxon>Bacteria</taxon>
        <taxon>Pseudomonadati</taxon>
        <taxon>Bacteroidota</taxon>
        <taxon>Bacteroidia</taxon>
        <taxon>Bacteroidales</taxon>
        <taxon>Candidatus Cryptobacteroides</taxon>
    </lineage>
</organism>
<feature type="domain" description="5'-Nucleotidase C-terminal" evidence="2">
    <location>
        <begin position="96"/>
        <end position="235"/>
    </location>
</feature>
<dbReference type="Proteomes" id="UP000810252">
    <property type="component" value="Unassembled WGS sequence"/>
</dbReference>
<gene>
    <name evidence="3" type="ORF">IAC29_06525</name>
</gene>
<keyword evidence="1" id="KW-0732">Signal</keyword>
<dbReference type="PANTHER" id="PTHR11575">
    <property type="entry name" value="5'-NUCLEOTIDASE-RELATED"/>
    <property type="match status" value="1"/>
</dbReference>
<protein>
    <submittedName>
        <fullName evidence="3">5'-nucleotidase C-terminal domain-containing protein</fullName>
    </submittedName>
</protein>
<dbReference type="Gene3D" id="3.90.780.10">
    <property type="entry name" value="5'-Nucleotidase, C-terminal domain"/>
    <property type="match status" value="1"/>
</dbReference>
<dbReference type="EMBL" id="JADIMQ010000092">
    <property type="protein sequence ID" value="MBO8448908.1"/>
    <property type="molecule type" value="Genomic_DNA"/>
</dbReference>
<dbReference type="InterPro" id="IPR006179">
    <property type="entry name" value="5_nucleotidase/apyrase"/>
</dbReference>
<sequence>MRKITVIIALCSCMAWGAEAYGQDGGSAFGWSRARMDGSRTGCVSPSADDVEKSVGRVKGRTYYAPNGRVYRGGTVAAVASAVLDAQPAMAPVKKVIGHAPEAMVREAPECALSDMFIDTIMAAVEEKSGKKVDVGIGNFGGIRVDLPEGDILLDDMLSMFPFKNSIVYVALKGSDLRAILEQMAATRIQVLGGVRIKVSGGRLVSATVDGEPLDDGKVYGVATISFLLDGGDNLHVGKNALETEVYDDVDIIDVMLGYIESETAAGRDITYSVDGRVTVE</sequence>
<dbReference type="GO" id="GO:0016787">
    <property type="term" value="F:hydrolase activity"/>
    <property type="evidence" value="ECO:0007669"/>
    <property type="project" value="InterPro"/>
</dbReference>
<accession>A0A9D9HG31</accession>
<dbReference type="InterPro" id="IPR008334">
    <property type="entry name" value="5'-Nucleotdase_C"/>
</dbReference>
<dbReference type="AlphaFoldDB" id="A0A9D9HG31"/>
<dbReference type="PANTHER" id="PTHR11575:SF24">
    <property type="entry name" value="5'-NUCLEOTIDASE"/>
    <property type="match status" value="1"/>
</dbReference>
<comment type="caution">
    <text evidence="3">The sequence shown here is derived from an EMBL/GenBank/DDBJ whole genome shotgun (WGS) entry which is preliminary data.</text>
</comment>